<keyword evidence="4" id="KW-0238">DNA-binding</keyword>
<dbReference type="AlphaFoldDB" id="A0A2S5AZM6"/>
<evidence type="ECO:0000256" key="1">
    <source>
        <dbReference type="ARBA" id="ARBA00006271"/>
    </source>
</evidence>
<dbReference type="SMART" id="SM00534">
    <property type="entry name" value="MUTSac"/>
    <property type="match status" value="1"/>
</dbReference>
<feature type="compositionally biased region" description="Polar residues" evidence="5">
    <location>
        <begin position="1"/>
        <end position="33"/>
    </location>
</feature>
<keyword evidence="2" id="KW-0547">Nucleotide-binding</keyword>
<dbReference type="Pfam" id="PF05192">
    <property type="entry name" value="MutS_III"/>
    <property type="match status" value="1"/>
</dbReference>
<dbReference type="GO" id="GO:0005524">
    <property type="term" value="F:ATP binding"/>
    <property type="evidence" value="ECO:0007669"/>
    <property type="project" value="UniProtKB-KW"/>
</dbReference>
<accession>A0A2S5AZM6</accession>
<evidence type="ECO:0000313" key="8">
    <source>
        <dbReference type="Proteomes" id="UP000237144"/>
    </source>
</evidence>
<dbReference type="Pfam" id="PF00488">
    <property type="entry name" value="MutS_V"/>
    <property type="match status" value="1"/>
</dbReference>
<dbReference type="Proteomes" id="UP000237144">
    <property type="component" value="Unassembled WGS sequence"/>
</dbReference>
<dbReference type="InterPro" id="IPR017261">
    <property type="entry name" value="DNA_mismatch_repair_MutS/MSH"/>
</dbReference>
<dbReference type="SMART" id="SM00533">
    <property type="entry name" value="MUTSd"/>
    <property type="match status" value="1"/>
</dbReference>
<dbReference type="SUPFAM" id="SSF48334">
    <property type="entry name" value="DNA repair protein MutS, domain III"/>
    <property type="match status" value="1"/>
</dbReference>
<dbReference type="PANTHER" id="PTHR11361">
    <property type="entry name" value="DNA MISMATCH REPAIR PROTEIN MUTS FAMILY MEMBER"/>
    <property type="match status" value="1"/>
</dbReference>
<dbReference type="Gene3D" id="1.10.1420.10">
    <property type="match status" value="1"/>
</dbReference>
<gene>
    <name evidence="7" type="ORF">BMF94_7034</name>
</gene>
<dbReference type="GO" id="GO:0140664">
    <property type="term" value="F:ATP-dependent DNA damage sensor activity"/>
    <property type="evidence" value="ECO:0007669"/>
    <property type="project" value="InterPro"/>
</dbReference>
<dbReference type="PANTHER" id="PTHR11361:SF20">
    <property type="entry name" value="MUTS PROTEIN HOMOLOG 5"/>
    <property type="match status" value="1"/>
</dbReference>
<dbReference type="EMBL" id="PJQD01000156">
    <property type="protein sequence ID" value="POY69990.1"/>
    <property type="molecule type" value="Genomic_DNA"/>
</dbReference>
<dbReference type="STRING" id="741276.A0A2S5AZM6"/>
<name>A0A2S5AZM6_9BASI</name>
<dbReference type="InterPro" id="IPR036187">
    <property type="entry name" value="DNA_mismatch_repair_MutS_sf"/>
</dbReference>
<reference evidence="7 8" key="1">
    <citation type="journal article" date="2018" name="Front. Microbiol.">
        <title>Prospects for Fungal Bioremediation of Acidic Radioactive Waste Sites: Characterization and Genome Sequence of Rhodotorula taiwanensis MD1149.</title>
        <authorList>
            <person name="Tkavc R."/>
            <person name="Matrosova V.Y."/>
            <person name="Grichenko O.E."/>
            <person name="Gostincar C."/>
            <person name="Volpe R.P."/>
            <person name="Klimenkova P."/>
            <person name="Gaidamakova E.K."/>
            <person name="Zhou C.E."/>
            <person name="Stewart B.J."/>
            <person name="Lyman M.G."/>
            <person name="Malfatti S.A."/>
            <person name="Rubinfeld B."/>
            <person name="Courtot M."/>
            <person name="Singh J."/>
            <person name="Dalgard C.L."/>
            <person name="Hamilton T."/>
            <person name="Frey K.G."/>
            <person name="Gunde-Cimerman N."/>
            <person name="Dugan L."/>
            <person name="Daly M.J."/>
        </authorList>
    </citation>
    <scope>NUCLEOTIDE SEQUENCE [LARGE SCALE GENOMIC DNA]</scope>
    <source>
        <strain evidence="7 8">MD1149</strain>
    </source>
</reference>
<dbReference type="GO" id="GO:0006298">
    <property type="term" value="P:mismatch repair"/>
    <property type="evidence" value="ECO:0007669"/>
    <property type="project" value="InterPro"/>
</dbReference>
<dbReference type="PROSITE" id="PS00486">
    <property type="entry name" value="DNA_MISMATCH_REPAIR_2"/>
    <property type="match status" value="1"/>
</dbReference>
<dbReference type="InterPro" id="IPR027417">
    <property type="entry name" value="P-loop_NTPase"/>
</dbReference>
<evidence type="ECO:0000256" key="2">
    <source>
        <dbReference type="ARBA" id="ARBA00022741"/>
    </source>
</evidence>
<keyword evidence="8" id="KW-1185">Reference proteome</keyword>
<evidence type="ECO:0000256" key="4">
    <source>
        <dbReference type="ARBA" id="ARBA00023125"/>
    </source>
</evidence>
<dbReference type="InterPro" id="IPR007696">
    <property type="entry name" value="DNA_mismatch_repair_MutS_core"/>
</dbReference>
<evidence type="ECO:0000313" key="7">
    <source>
        <dbReference type="EMBL" id="POY69990.1"/>
    </source>
</evidence>
<protein>
    <recommendedName>
        <fullName evidence="6">DNA mismatch repair proteins mutS family domain-containing protein</fullName>
    </recommendedName>
</protein>
<dbReference type="GO" id="GO:0051026">
    <property type="term" value="P:chiasma assembly"/>
    <property type="evidence" value="ECO:0007669"/>
    <property type="project" value="TreeGrafter"/>
</dbReference>
<dbReference type="OrthoDB" id="29596at2759"/>
<dbReference type="GO" id="GO:0030983">
    <property type="term" value="F:mismatched DNA binding"/>
    <property type="evidence" value="ECO:0007669"/>
    <property type="project" value="InterPro"/>
</dbReference>
<sequence>MPPQRTTARTIRSGSSKSATPSTASQHARNPTARQVHWGADQIHTDEQGYTDADEEENARLDRERAEVELNADVLPLNVLAITASRGKVGCCYLDVATNSLYFLEDQKDSAEWDLCGLIVEQLLPTFVLTSTNADDAFLQSLEDKLATLPLPPAASLASTASTSDYADRDKVRIEYRPARDFYSTAGKYALSRVKITHPPTSFAASDSSEADAERDAAIFDDRETRYRELRLESLLNSLTANPLTLGCAGALLDHLSSARSRAGDLEGHVIELNGIELLKLDKIMLINWDALMSLQIFRDEAHASAQSRATKEGLSLFGIAGIAKTPLGKAKMRDWFLRPALELEVIEERHDAVECFLREDNQHVVDTVKTNLKMVKNTPVMLKRLMSGSLNLVDWQAIWQLLYATIMIRDALLSLTRAHPIVAAEKFAQAFDATAFRNLASMLNDVIDWDEAKLQHGRFCVRSGVDEALDELRRKYGGLSSFLSNVAAEISTDLTAGLPSSLSTVYFPQLGYLVAISQEEHEGDPARFAVLGWEFQFLSNAQAYYKDDKCRDLDRYIGDLQSFITDKEIEIAHALLEHVAALRGELLDVTDKLAEIDCLLAFAQAARLYNWKRPVMTEEPICQIVEGRHPLAELCAEHFVPNNTSLIKNEEEAEVKLAGPDDPNVRNSSMIILTGANFSGKSIYLKQVALIVFMSHIGCFVPASDALIGLTDRIMTRVSTRESITRGSSAFMIDLQQISFALRNCTPRSLLIVDEFGKGTEADDGAGLFCGLIEYLLKLGAKAPRSLLATHFQHVFLNGVLSRQLPFILAHMEVFVNDAQSKGSETATVSSATAGAVDQLTYLYRLAPGLAVSSNALSCASVFGIPPEVLSRAAFVTDCLSTFQLDKLMPNDATELEENEQRELAEAEEIARRFLEWDLGGDDDLDNSRANGAPTDTVDELRQHVAALLDLKDA</sequence>
<evidence type="ECO:0000259" key="6">
    <source>
        <dbReference type="PROSITE" id="PS00486"/>
    </source>
</evidence>
<dbReference type="CDD" id="cd03281">
    <property type="entry name" value="ABC_MSH5_euk"/>
    <property type="match status" value="1"/>
</dbReference>
<keyword evidence="3" id="KW-0067">ATP-binding</keyword>
<dbReference type="InterPro" id="IPR000432">
    <property type="entry name" value="DNA_mismatch_repair_MutS_C"/>
</dbReference>
<dbReference type="PIRSF" id="PIRSF037677">
    <property type="entry name" value="DNA_mis_repair_Msh6"/>
    <property type="match status" value="1"/>
</dbReference>
<feature type="domain" description="DNA mismatch repair proteins mutS family" evidence="6">
    <location>
        <begin position="750"/>
        <end position="766"/>
    </location>
</feature>
<dbReference type="Gene3D" id="3.40.50.300">
    <property type="entry name" value="P-loop containing nucleotide triphosphate hydrolases"/>
    <property type="match status" value="1"/>
</dbReference>
<dbReference type="InterPro" id="IPR045076">
    <property type="entry name" value="MutS"/>
</dbReference>
<proteinExistence type="inferred from homology"/>
<organism evidence="7 8">
    <name type="scientific">Rhodotorula taiwanensis</name>
    <dbReference type="NCBI Taxonomy" id="741276"/>
    <lineage>
        <taxon>Eukaryota</taxon>
        <taxon>Fungi</taxon>
        <taxon>Dikarya</taxon>
        <taxon>Basidiomycota</taxon>
        <taxon>Pucciniomycotina</taxon>
        <taxon>Microbotryomycetes</taxon>
        <taxon>Sporidiobolales</taxon>
        <taxon>Sporidiobolaceae</taxon>
        <taxon>Rhodotorula</taxon>
    </lineage>
</organism>
<evidence type="ECO:0000256" key="3">
    <source>
        <dbReference type="ARBA" id="ARBA00022840"/>
    </source>
</evidence>
<evidence type="ECO:0000256" key="5">
    <source>
        <dbReference type="SAM" id="MobiDB-lite"/>
    </source>
</evidence>
<dbReference type="GO" id="GO:0005634">
    <property type="term" value="C:nucleus"/>
    <property type="evidence" value="ECO:0007669"/>
    <property type="project" value="TreeGrafter"/>
</dbReference>
<feature type="region of interest" description="Disordered" evidence="5">
    <location>
        <begin position="1"/>
        <end position="55"/>
    </location>
</feature>
<dbReference type="SUPFAM" id="SSF52540">
    <property type="entry name" value="P-loop containing nucleoside triphosphate hydrolases"/>
    <property type="match status" value="1"/>
</dbReference>
<comment type="similarity">
    <text evidence="1">Belongs to the DNA mismatch repair MutS family.</text>
</comment>
<comment type="caution">
    <text evidence="7">The sequence shown here is derived from an EMBL/GenBank/DDBJ whole genome shotgun (WGS) entry which is preliminary data.</text>
</comment>